<keyword evidence="5" id="KW-0963">Cytoplasm</keyword>
<dbReference type="Pfam" id="PF00588">
    <property type="entry name" value="SpoU_methylase"/>
    <property type="match status" value="1"/>
</dbReference>
<dbReference type="GO" id="GO:0005829">
    <property type="term" value="C:cytosol"/>
    <property type="evidence" value="ECO:0007669"/>
    <property type="project" value="TreeGrafter"/>
</dbReference>
<dbReference type="AlphaFoldDB" id="A0A7T7XNL6"/>
<dbReference type="PANTHER" id="PTHR42786">
    <property type="entry name" value="TRNA/RRNA METHYLTRANSFERASE"/>
    <property type="match status" value="1"/>
</dbReference>
<dbReference type="GO" id="GO:0002128">
    <property type="term" value="P:tRNA nucleoside ribose methylation"/>
    <property type="evidence" value="ECO:0007669"/>
    <property type="project" value="TreeGrafter"/>
</dbReference>
<evidence type="ECO:0000256" key="3">
    <source>
        <dbReference type="ARBA" id="ARBA00022679"/>
    </source>
</evidence>
<dbReference type="NCBIfam" id="TIGR00050">
    <property type="entry name" value="rRNA_methyl_1"/>
    <property type="match status" value="1"/>
</dbReference>
<comment type="subcellular location">
    <subcellularLocation>
        <location evidence="5">Cytoplasm</location>
    </subcellularLocation>
</comment>
<evidence type="ECO:0000313" key="8">
    <source>
        <dbReference type="Proteomes" id="UP000595917"/>
    </source>
</evidence>
<dbReference type="GO" id="GO:0160206">
    <property type="term" value="F:tRNA (cytidine(32)/uridine(32)-2'-O)-methyltransferase activity"/>
    <property type="evidence" value="ECO:0007669"/>
    <property type="project" value="UniProtKB-EC"/>
</dbReference>
<feature type="domain" description="tRNA/rRNA methyltransferase SpoU type" evidence="6">
    <location>
        <begin position="6"/>
        <end position="155"/>
    </location>
</feature>
<dbReference type="CDD" id="cd18093">
    <property type="entry name" value="SpoU-like_TrmJ"/>
    <property type="match status" value="1"/>
</dbReference>
<organism evidence="7 8">
    <name type="scientific">Breznakiella homolactica</name>
    <dbReference type="NCBI Taxonomy" id="2798577"/>
    <lineage>
        <taxon>Bacteria</taxon>
        <taxon>Pseudomonadati</taxon>
        <taxon>Spirochaetota</taxon>
        <taxon>Spirochaetia</taxon>
        <taxon>Spirochaetales</taxon>
        <taxon>Breznakiellaceae</taxon>
        <taxon>Breznakiella</taxon>
    </lineage>
</organism>
<dbReference type="SUPFAM" id="SSF75217">
    <property type="entry name" value="alpha/beta knot"/>
    <property type="match status" value="1"/>
</dbReference>
<reference evidence="7" key="1">
    <citation type="submission" date="2021-01" db="EMBL/GenBank/DDBJ databases">
        <title>Description of Breznakiella homolactica.</title>
        <authorList>
            <person name="Song Y."/>
            <person name="Brune A."/>
        </authorList>
    </citation>
    <scope>NUCLEOTIDE SEQUENCE</scope>
    <source>
        <strain evidence="7">RmG30</strain>
    </source>
</reference>
<gene>
    <name evidence="5" type="primary">trmJ</name>
    <name evidence="7" type="ORF">JFL75_01790</name>
</gene>
<dbReference type="GO" id="GO:0003723">
    <property type="term" value="F:RNA binding"/>
    <property type="evidence" value="ECO:0007669"/>
    <property type="project" value="InterPro"/>
</dbReference>
<keyword evidence="3" id="KW-0808">Transferase</keyword>
<keyword evidence="5" id="KW-0819">tRNA processing</keyword>
<dbReference type="PANTHER" id="PTHR42786:SF2">
    <property type="entry name" value="TRNA (CYTIDINE_URIDINE-2'-O-)-METHYLTRANSFERASE TRMJ"/>
    <property type="match status" value="1"/>
</dbReference>
<dbReference type="KEGG" id="bhc:JFL75_01790"/>
<proteinExistence type="inferred from homology"/>
<protein>
    <recommendedName>
        <fullName evidence="5">tRNA (cytidine/uridine-2'-O-)-methyltransferase TrmJ</fullName>
        <ecNumber evidence="5">2.1.1.200</ecNumber>
    </recommendedName>
    <alternativeName>
        <fullName evidence="5">tRNA (cytidine(32)/uridine(32)-2'-O)-methyltransferase</fullName>
    </alternativeName>
    <alternativeName>
        <fullName evidence="5">tRNA Cm32/Um32 methyltransferase</fullName>
    </alternativeName>
</protein>
<dbReference type="EMBL" id="CP067089">
    <property type="protein sequence ID" value="QQO09675.1"/>
    <property type="molecule type" value="Genomic_DNA"/>
</dbReference>
<evidence type="ECO:0000313" key="7">
    <source>
        <dbReference type="EMBL" id="QQO09675.1"/>
    </source>
</evidence>
<comment type="similarity">
    <text evidence="1">Belongs to the class IV-like SAM-binding methyltransferase superfamily. RNA methyltransferase TrmH family.</text>
</comment>
<dbReference type="InterPro" id="IPR004384">
    <property type="entry name" value="RNA_MeTrfase_TrmJ/LasT"/>
</dbReference>
<keyword evidence="2 5" id="KW-0489">Methyltransferase</keyword>
<evidence type="ECO:0000259" key="6">
    <source>
        <dbReference type="Pfam" id="PF00588"/>
    </source>
</evidence>
<dbReference type="PIRSF" id="PIRSF004808">
    <property type="entry name" value="LasT"/>
    <property type="match status" value="1"/>
</dbReference>
<comment type="function">
    <text evidence="5">Catalyzes the formation of 2'O-methylated cytidine (Cm32) or 2'O-methylated uridine (Um32) at position 32 in tRNA.</text>
</comment>
<comment type="catalytic activity">
    <reaction evidence="5">
        <text>uridine(32) in tRNA + S-adenosyl-L-methionine = 2'-O-methyluridine(32) in tRNA + S-adenosyl-L-homocysteine + H(+)</text>
        <dbReference type="Rhea" id="RHEA:42936"/>
        <dbReference type="Rhea" id="RHEA-COMP:10107"/>
        <dbReference type="Rhea" id="RHEA-COMP:10290"/>
        <dbReference type="ChEBI" id="CHEBI:15378"/>
        <dbReference type="ChEBI" id="CHEBI:57856"/>
        <dbReference type="ChEBI" id="CHEBI:59789"/>
        <dbReference type="ChEBI" id="CHEBI:65315"/>
        <dbReference type="ChEBI" id="CHEBI:74478"/>
        <dbReference type="EC" id="2.1.1.200"/>
    </reaction>
</comment>
<keyword evidence="4 5" id="KW-0949">S-adenosyl-L-methionine</keyword>
<dbReference type="RefSeq" id="WP_215626978.1">
    <property type="nucleotide sequence ID" value="NZ_CP067089.2"/>
</dbReference>
<evidence type="ECO:0000256" key="4">
    <source>
        <dbReference type="ARBA" id="ARBA00022691"/>
    </source>
</evidence>
<comment type="catalytic activity">
    <reaction evidence="5">
        <text>cytidine(32) in tRNA + S-adenosyl-L-methionine = 2'-O-methylcytidine(32) in tRNA + S-adenosyl-L-homocysteine + H(+)</text>
        <dbReference type="Rhea" id="RHEA:42932"/>
        <dbReference type="Rhea" id="RHEA-COMP:10288"/>
        <dbReference type="Rhea" id="RHEA-COMP:10289"/>
        <dbReference type="ChEBI" id="CHEBI:15378"/>
        <dbReference type="ChEBI" id="CHEBI:57856"/>
        <dbReference type="ChEBI" id="CHEBI:59789"/>
        <dbReference type="ChEBI" id="CHEBI:74495"/>
        <dbReference type="ChEBI" id="CHEBI:82748"/>
        <dbReference type="EC" id="2.1.1.200"/>
    </reaction>
</comment>
<dbReference type="EC" id="2.1.1.200" evidence="5"/>
<name>A0A7T7XNL6_9SPIR</name>
<comment type="subunit">
    <text evidence="5">Homodimer.</text>
</comment>
<keyword evidence="8" id="KW-1185">Reference proteome</keyword>
<dbReference type="InterPro" id="IPR029028">
    <property type="entry name" value="Alpha/beta_knot_MTases"/>
</dbReference>
<evidence type="ECO:0000256" key="2">
    <source>
        <dbReference type="ARBA" id="ARBA00022603"/>
    </source>
</evidence>
<sequence>MGPGDIAVVLVRPSESGNIGAVCRAMANMGLGDLRIVAPECVPDEAVIRARAVHAENVWDKARHFSSLEDALADRSLVIGTTRRMGQRRKSVTITPRETAEYLSGKDGTAALVFGNERTGLTRDELALCTLASHIPACDDFPSLNLSHAVQVYAYELYTALGPPPGKRWAPMDRKAADEVTASVSASLETLGFYKQQGREEQERFFRDLFSRAGLTIREGRYVKAIFTKIAWLGGKNRTPQ</sequence>
<dbReference type="InterPro" id="IPR029026">
    <property type="entry name" value="tRNA_m1G_MTases_N"/>
</dbReference>
<evidence type="ECO:0000256" key="1">
    <source>
        <dbReference type="ARBA" id="ARBA00007228"/>
    </source>
</evidence>
<accession>A0A7T7XNL6</accession>
<dbReference type="Proteomes" id="UP000595917">
    <property type="component" value="Chromosome"/>
</dbReference>
<dbReference type="InterPro" id="IPR001537">
    <property type="entry name" value="SpoU_MeTrfase"/>
</dbReference>
<evidence type="ECO:0000256" key="5">
    <source>
        <dbReference type="RuleBase" id="RU362024"/>
    </source>
</evidence>
<dbReference type="Gene3D" id="3.40.1280.10">
    <property type="match status" value="1"/>
</dbReference>